<dbReference type="EMBL" id="LAZR01000724">
    <property type="protein sequence ID" value="KKN59506.1"/>
    <property type="molecule type" value="Genomic_DNA"/>
</dbReference>
<evidence type="ECO:0000313" key="1">
    <source>
        <dbReference type="EMBL" id="KKN59506.1"/>
    </source>
</evidence>
<gene>
    <name evidence="1" type="ORF">LCGC14_0541200</name>
</gene>
<proteinExistence type="predicted"/>
<dbReference type="AlphaFoldDB" id="A0A0F9UE38"/>
<name>A0A0F9UE38_9ZZZZ</name>
<protein>
    <submittedName>
        <fullName evidence="1">Uncharacterized protein</fullName>
    </submittedName>
</protein>
<sequence length="68" mass="7634">MKEHLARIHMKDGKTIDVHREDGNVLIASEDHKVVLPLATGQQTLGWIALFEDLAERIEYPEGPDEGV</sequence>
<accession>A0A0F9UE38</accession>
<organism evidence="1">
    <name type="scientific">marine sediment metagenome</name>
    <dbReference type="NCBI Taxonomy" id="412755"/>
    <lineage>
        <taxon>unclassified sequences</taxon>
        <taxon>metagenomes</taxon>
        <taxon>ecological metagenomes</taxon>
    </lineage>
</organism>
<comment type="caution">
    <text evidence="1">The sequence shown here is derived from an EMBL/GenBank/DDBJ whole genome shotgun (WGS) entry which is preliminary data.</text>
</comment>
<reference evidence="1" key="1">
    <citation type="journal article" date="2015" name="Nature">
        <title>Complex archaea that bridge the gap between prokaryotes and eukaryotes.</title>
        <authorList>
            <person name="Spang A."/>
            <person name="Saw J.H."/>
            <person name="Jorgensen S.L."/>
            <person name="Zaremba-Niedzwiedzka K."/>
            <person name="Martijn J."/>
            <person name="Lind A.E."/>
            <person name="van Eijk R."/>
            <person name="Schleper C."/>
            <person name="Guy L."/>
            <person name="Ettema T.J."/>
        </authorList>
    </citation>
    <scope>NUCLEOTIDE SEQUENCE</scope>
</reference>